<proteinExistence type="predicted"/>
<name>A0ABP4SUK1_9ACTN</name>
<accession>A0ABP4SUK1</accession>
<sequence length="204" mass="21103">MTSHRRKKKQQRSRSAVGAAIVATAAIATVSAFILTKGETTPPDDDAVRAAAVPDSPASTPTPSAHPSVVSKADRKPPTSRSAPETTTSTPPNTGPTSPRFTRGQWIAVLDKYSSDTGLDAGQLAQNTAAKIIAAGVPAKAMLVNGQYPGFANSSGEPVLDTWVVYLGPGTSSAQMLNLCTAPKTQRAYDNPACPTFEPATAGR</sequence>
<comment type="caution">
    <text evidence="3">The sequence shown here is derived from an EMBL/GenBank/DDBJ whole genome shotgun (WGS) entry which is preliminary data.</text>
</comment>
<reference evidence="4" key="1">
    <citation type="journal article" date="2019" name="Int. J. Syst. Evol. Microbiol.">
        <title>The Global Catalogue of Microorganisms (GCM) 10K type strain sequencing project: providing services to taxonomists for standard genome sequencing and annotation.</title>
        <authorList>
            <consortium name="The Broad Institute Genomics Platform"/>
            <consortium name="The Broad Institute Genome Sequencing Center for Infectious Disease"/>
            <person name="Wu L."/>
            <person name="Ma J."/>
        </authorList>
    </citation>
    <scope>NUCLEOTIDE SEQUENCE [LARGE SCALE GENOMIC DNA]</scope>
    <source>
        <strain evidence="4">JCM 14307</strain>
    </source>
</reference>
<evidence type="ECO:0000256" key="1">
    <source>
        <dbReference type="SAM" id="MobiDB-lite"/>
    </source>
</evidence>
<feature type="compositionally biased region" description="Low complexity" evidence="1">
    <location>
        <begin position="79"/>
        <end position="99"/>
    </location>
</feature>
<evidence type="ECO:0000313" key="3">
    <source>
        <dbReference type="EMBL" id="GAA1677488.1"/>
    </source>
</evidence>
<gene>
    <name evidence="3" type="ORF">GCM10009745_21090</name>
</gene>
<protein>
    <submittedName>
        <fullName evidence="3">Uncharacterized protein</fullName>
    </submittedName>
</protein>
<feature type="chain" id="PRO_5045753039" evidence="2">
    <location>
        <begin position="29"/>
        <end position="204"/>
    </location>
</feature>
<evidence type="ECO:0000256" key="2">
    <source>
        <dbReference type="SAM" id="SignalP"/>
    </source>
</evidence>
<dbReference type="Proteomes" id="UP001500280">
    <property type="component" value="Unassembled WGS sequence"/>
</dbReference>
<organism evidence="3 4">
    <name type="scientific">Kribbella yunnanensis</name>
    <dbReference type="NCBI Taxonomy" id="190194"/>
    <lineage>
        <taxon>Bacteria</taxon>
        <taxon>Bacillati</taxon>
        <taxon>Actinomycetota</taxon>
        <taxon>Actinomycetes</taxon>
        <taxon>Propionibacteriales</taxon>
        <taxon>Kribbellaceae</taxon>
        <taxon>Kribbella</taxon>
    </lineage>
</organism>
<keyword evidence="4" id="KW-1185">Reference proteome</keyword>
<dbReference type="EMBL" id="BAAANF010000007">
    <property type="protein sequence ID" value="GAA1677488.1"/>
    <property type="molecule type" value="Genomic_DNA"/>
</dbReference>
<feature type="signal peptide" evidence="2">
    <location>
        <begin position="1"/>
        <end position="28"/>
    </location>
</feature>
<dbReference type="RefSeq" id="WP_344148879.1">
    <property type="nucleotide sequence ID" value="NZ_BAAANF010000007.1"/>
</dbReference>
<feature type="region of interest" description="Disordered" evidence="1">
    <location>
        <begin position="37"/>
        <end position="103"/>
    </location>
</feature>
<feature type="compositionally biased region" description="Low complexity" evidence="1">
    <location>
        <begin position="49"/>
        <end position="71"/>
    </location>
</feature>
<evidence type="ECO:0000313" key="4">
    <source>
        <dbReference type="Proteomes" id="UP001500280"/>
    </source>
</evidence>
<keyword evidence="2" id="KW-0732">Signal</keyword>